<keyword evidence="9 10" id="KW-0998">Cell outer membrane</keyword>
<evidence type="ECO:0000256" key="7">
    <source>
        <dbReference type="ARBA" id="ARBA00023136"/>
    </source>
</evidence>
<dbReference type="eggNOG" id="COG4206">
    <property type="taxonomic scope" value="Bacteria"/>
</dbReference>
<dbReference type="InterPro" id="IPR036942">
    <property type="entry name" value="Beta-barrel_TonB_sf"/>
</dbReference>
<keyword evidence="3 10" id="KW-1134">Transmembrane beta strand</keyword>
<accession>A0A031JUN2</accession>
<reference evidence="15 16" key="1">
    <citation type="submission" date="2014-03" db="EMBL/GenBank/DDBJ databases">
        <title>Whole genome sequence of Novosphingobium resinovorum KF1.</title>
        <authorList>
            <person name="Gan H.M."/>
            <person name="Gan H.Y."/>
            <person name="Chew T.H."/>
            <person name="Savka M.A."/>
        </authorList>
    </citation>
    <scope>NUCLEOTIDE SEQUENCE [LARGE SCALE GENOMIC DNA]</scope>
    <source>
        <strain evidence="15 16">KF1</strain>
    </source>
</reference>
<evidence type="ECO:0000256" key="4">
    <source>
        <dbReference type="ARBA" id="ARBA00022692"/>
    </source>
</evidence>
<dbReference type="GO" id="GO:0044718">
    <property type="term" value="P:siderophore transmembrane transport"/>
    <property type="evidence" value="ECO:0007669"/>
    <property type="project" value="TreeGrafter"/>
</dbReference>
<evidence type="ECO:0000256" key="5">
    <source>
        <dbReference type="ARBA" id="ARBA00022729"/>
    </source>
</evidence>
<comment type="similarity">
    <text evidence="10 11">Belongs to the TonB-dependent receptor family.</text>
</comment>
<keyword evidence="5 12" id="KW-0732">Signal</keyword>
<dbReference type="EMBL" id="JFYZ01000012">
    <property type="protein sequence ID" value="EZP81466.1"/>
    <property type="molecule type" value="Genomic_DNA"/>
</dbReference>
<dbReference type="PANTHER" id="PTHR30069:SF29">
    <property type="entry name" value="HEMOGLOBIN AND HEMOGLOBIN-HAPTOGLOBIN-BINDING PROTEIN 1-RELATED"/>
    <property type="match status" value="1"/>
</dbReference>
<dbReference type="GO" id="GO:0009279">
    <property type="term" value="C:cell outer membrane"/>
    <property type="evidence" value="ECO:0007669"/>
    <property type="project" value="UniProtKB-SubCell"/>
</dbReference>
<evidence type="ECO:0000256" key="10">
    <source>
        <dbReference type="PROSITE-ProRule" id="PRU01360"/>
    </source>
</evidence>
<feature type="domain" description="TonB-dependent receptor-like beta-barrel" evidence="13">
    <location>
        <begin position="265"/>
        <end position="657"/>
    </location>
</feature>
<dbReference type="GO" id="GO:0015344">
    <property type="term" value="F:siderophore uptake transmembrane transporter activity"/>
    <property type="evidence" value="ECO:0007669"/>
    <property type="project" value="TreeGrafter"/>
</dbReference>
<evidence type="ECO:0000256" key="9">
    <source>
        <dbReference type="ARBA" id="ARBA00023237"/>
    </source>
</evidence>
<dbReference type="AlphaFoldDB" id="A0A031JUN2"/>
<evidence type="ECO:0000256" key="3">
    <source>
        <dbReference type="ARBA" id="ARBA00022452"/>
    </source>
</evidence>
<keyword evidence="7 10" id="KW-0472">Membrane</keyword>
<dbReference type="InterPro" id="IPR012910">
    <property type="entry name" value="Plug_dom"/>
</dbReference>
<feature type="chain" id="PRO_5001551929" evidence="12">
    <location>
        <begin position="38"/>
        <end position="688"/>
    </location>
</feature>
<dbReference type="InterPro" id="IPR000531">
    <property type="entry name" value="Beta-barrel_TonB"/>
</dbReference>
<feature type="domain" description="TonB-dependent receptor plug" evidence="14">
    <location>
        <begin position="64"/>
        <end position="172"/>
    </location>
</feature>
<dbReference type="Proteomes" id="UP000024329">
    <property type="component" value="Unassembled WGS sequence"/>
</dbReference>
<evidence type="ECO:0000256" key="1">
    <source>
        <dbReference type="ARBA" id="ARBA00004571"/>
    </source>
</evidence>
<dbReference type="InterPro" id="IPR037066">
    <property type="entry name" value="Plug_dom_sf"/>
</dbReference>
<dbReference type="Gene3D" id="2.40.170.20">
    <property type="entry name" value="TonB-dependent receptor, beta-barrel domain"/>
    <property type="match status" value="1"/>
</dbReference>
<protein>
    <submittedName>
        <fullName evidence="15">TonB-dependent receptor</fullName>
    </submittedName>
</protein>
<evidence type="ECO:0000256" key="8">
    <source>
        <dbReference type="ARBA" id="ARBA00023170"/>
    </source>
</evidence>
<keyword evidence="8 15" id="KW-0675">Receptor</keyword>
<dbReference type="Pfam" id="PF07715">
    <property type="entry name" value="Plug"/>
    <property type="match status" value="1"/>
</dbReference>
<evidence type="ECO:0000313" key="16">
    <source>
        <dbReference type="Proteomes" id="UP000024329"/>
    </source>
</evidence>
<evidence type="ECO:0000256" key="12">
    <source>
        <dbReference type="SAM" id="SignalP"/>
    </source>
</evidence>
<evidence type="ECO:0000256" key="6">
    <source>
        <dbReference type="ARBA" id="ARBA00023077"/>
    </source>
</evidence>
<evidence type="ECO:0000259" key="13">
    <source>
        <dbReference type="Pfam" id="PF00593"/>
    </source>
</evidence>
<gene>
    <name evidence="15" type="ORF">BV97_02683</name>
</gene>
<dbReference type="Gene3D" id="2.170.130.10">
    <property type="entry name" value="TonB-dependent receptor, plug domain"/>
    <property type="match status" value="1"/>
</dbReference>
<dbReference type="STRING" id="158500.BES08_10280"/>
<dbReference type="PATRIC" id="fig|158500.4.peg.2745"/>
<evidence type="ECO:0000256" key="2">
    <source>
        <dbReference type="ARBA" id="ARBA00022448"/>
    </source>
</evidence>
<dbReference type="PROSITE" id="PS52016">
    <property type="entry name" value="TONB_DEPENDENT_REC_3"/>
    <property type="match status" value="1"/>
</dbReference>
<dbReference type="SUPFAM" id="SSF56935">
    <property type="entry name" value="Porins"/>
    <property type="match status" value="1"/>
</dbReference>
<proteinExistence type="inferred from homology"/>
<name>A0A031JUN2_9SPHN</name>
<keyword evidence="4 10" id="KW-0812">Transmembrane</keyword>
<dbReference type="InterPro" id="IPR039426">
    <property type="entry name" value="TonB-dep_rcpt-like"/>
</dbReference>
<dbReference type="CDD" id="cd01347">
    <property type="entry name" value="ligand_gated_channel"/>
    <property type="match status" value="1"/>
</dbReference>
<sequence length="688" mass="73321">MPKSRKNMTTIRRRILPSVGRSLLALPLVALAHPALAEDDDAAPREPIVVTGHGLSEGPATPAYDVQTIARDKLVSSASGRIEDVLASVAGFQQFRRSDSRSSNPSNQGVTLRALGGNASSRAQVLLDGVPVANPFFGYIPLSALTPDRLGSVRVTRGGGMGAFGTGAVSGTIEMESASPDELGPVSAEALVNNRGETQGSLTVAPRLGEGFVVAGVQWDRGQGFWTTPKDQRVAATARAKYESLSGSLRAVAPLTDTIEVQASGLVYDDARTLRFKGADSTSSGQQGSLRFVGRGDWQFDVLGFVQAQDFSNIVISSTSYRKTLDQAKTPTLAVGGKAELRPPVGENHVLRIGTDVKLSRGNLVEAPYSAVTGLATAHRKAGGRQSDLGFYIEDDWTIGQFVLTAGGRLDRWTITDGYYHQVNPAGVVTQDTRYADRDGWNANGRGGIVWNAGTAVSLRAAAYTGLRLPTLNELYRPFVVFPITTNANPGLKPERLRGYEAGVDFHPSETLNLSLTAFDNYLKDAIANVTLSSTVRERQNVDSIHARGIEASADLKLGKVDVSGSLSWTDAKVKATAAQIALDGMRPAQVPKLAASGTVAWAPADGWRLAATLRRTGAQYEDDLQVDTLPAATTLDLYAQVPITRFASLVLRAENLTDETIVTRNVGGSMDLGQPRTLWAGFKLGLH</sequence>
<evidence type="ECO:0000256" key="11">
    <source>
        <dbReference type="RuleBase" id="RU003357"/>
    </source>
</evidence>
<dbReference type="PANTHER" id="PTHR30069">
    <property type="entry name" value="TONB-DEPENDENT OUTER MEMBRANE RECEPTOR"/>
    <property type="match status" value="1"/>
</dbReference>
<evidence type="ECO:0000313" key="15">
    <source>
        <dbReference type="EMBL" id="EZP81466.1"/>
    </source>
</evidence>
<evidence type="ECO:0000259" key="14">
    <source>
        <dbReference type="Pfam" id="PF07715"/>
    </source>
</evidence>
<keyword evidence="6 11" id="KW-0798">TonB box</keyword>
<dbReference type="Pfam" id="PF00593">
    <property type="entry name" value="TonB_dep_Rec_b-barrel"/>
    <property type="match status" value="1"/>
</dbReference>
<comment type="subcellular location">
    <subcellularLocation>
        <location evidence="1 10">Cell outer membrane</location>
        <topology evidence="1 10">Multi-pass membrane protein</topology>
    </subcellularLocation>
</comment>
<comment type="caution">
    <text evidence="15">The sequence shown here is derived from an EMBL/GenBank/DDBJ whole genome shotgun (WGS) entry which is preliminary data.</text>
</comment>
<keyword evidence="2 10" id="KW-0813">Transport</keyword>
<feature type="signal peptide" evidence="12">
    <location>
        <begin position="1"/>
        <end position="37"/>
    </location>
</feature>
<organism evidence="15 16">
    <name type="scientific">Novosphingobium resinovorum</name>
    <dbReference type="NCBI Taxonomy" id="158500"/>
    <lineage>
        <taxon>Bacteria</taxon>
        <taxon>Pseudomonadati</taxon>
        <taxon>Pseudomonadota</taxon>
        <taxon>Alphaproteobacteria</taxon>
        <taxon>Sphingomonadales</taxon>
        <taxon>Sphingomonadaceae</taxon>
        <taxon>Novosphingobium</taxon>
    </lineage>
</organism>